<dbReference type="KEGG" id="ptrt:HU722_0000595"/>
<organism evidence="2">
    <name type="scientific">Pseudomonas tritici</name>
    <dbReference type="NCBI Taxonomy" id="2745518"/>
    <lineage>
        <taxon>Bacteria</taxon>
        <taxon>Pseudomonadati</taxon>
        <taxon>Pseudomonadota</taxon>
        <taxon>Gammaproteobacteria</taxon>
        <taxon>Pseudomonadales</taxon>
        <taxon>Pseudomonadaceae</taxon>
        <taxon>Pseudomonas</taxon>
    </lineage>
</organism>
<evidence type="ECO:0000313" key="2">
    <source>
        <dbReference type="EMBL" id="MBC3295013.1"/>
    </source>
</evidence>
<dbReference type="Proteomes" id="UP000615613">
    <property type="component" value="Chromosome"/>
</dbReference>
<keyword evidence="1" id="KW-0732">Signal</keyword>
<evidence type="ECO:0000313" key="3">
    <source>
        <dbReference type="EMBL" id="QXH84020.1"/>
    </source>
</evidence>
<protein>
    <recommendedName>
        <fullName evidence="5">Lipoprotein</fullName>
    </recommendedName>
</protein>
<dbReference type="PROSITE" id="PS51257">
    <property type="entry name" value="PROKAR_LIPOPROTEIN"/>
    <property type="match status" value="1"/>
</dbReference>
<proteinExistence type="predicted"/>
<dbReference type="AlphaFoldDB" id="A0A8H9YUW9"/>
<feature type="chain" id="PRO_5044691450" description="Lipoprotein" evidence="1">
    <location>
        <begin position="25"/>
        <end position="343"/>
    </location>
</feature>
<dbReference type="RefSeq" id="WP_065880318.1">
    <property type="nucleotide sequence ID" value="NZ_CP077084.1"/>
</dbReference>
<evidence type="ECO:0008006" key="5">
    <source>
        <dbReference type="Google" id="ProtNLM"/>
    </source>
</evidence>
<gene>
    <name evidence="3" type="ORF">HU722_0000595</name>
    <name evidence="2" type="ORF">HU722_26160</name>
</gene>
<evidence type="ECO:0000256" key="1">
    <source>
        <dbReference type="SAM" id="SignalP"/>
    </source>
</evidence>
<sequence length="343" mass="38283">MSHFLRAFSALSLVSLLSACSINGSYPDATEPDAAKLRFVSNTQNSTLDFFDAQHCAGRTTGMLNNSLMTDTKRRVGMIVPPPEKARGLLEVKLAPGKPLFMRINTNGGGYVCAKAISFTPEAGKEYEVTFDVAGGSCITTFQRLQRFNGKDERIPQPMIETPLQACAGSTPMFPKQIPETPKRAALINTIVDTNVQLFKMMNPDTPVEPPSTPTSLEAQIAKRKAAMGSFTLPEAYWTQYRQNFTLLNEEAAAQEARTMGLYVEVFRYRLSVTEDAVLEQWLNPTDNATRDLVAANDKVMTAYYTNTRKSVMIEVLNHHLARMGQLDQRFDVCAHFDKCWHY</sequence>
<name>A0A8H9YUW9_9PSED</name>
<dbReference type="EMBL" id="CP077084">
    <property type="protein sequence ID" value="QXH84020.1"/>
    <property type="molecule type" value="Genomic_DNA"/>
</dbReference>
<accession>A0A8H9YUW9</accession>
<feature type="signal peptide" evidence="1">
    <location>
        <begin position="1"/>
        <end position="24"/>
    </location>
</feature>
<keyword evidence="4" id="KW-1185">Reference proteome</keyword>
<dbReference type="EMBL" id="JABWQF010000017">
    <property type="protein sequence ID" value="MBC3295013.1"/>
    <property type="molecule type" value="Genomic_DNA"/>
</dbReference>
<reference evidence="3" key="2">
    <citation type="submission" date="2021-06" db="EMBL/GenBank/DDBJ databases">
        <title>Updating the genus Pseudomonas: Description of 43 new species and partition of the Pseudomonas putida group.</title>
        <authorList>
            <person name="Girard L."/>
            <person name="Lood C."/>
            <person name="Vandamme P."/>
            <person name="Rokni-Zadeh H."/>
            <person name="van Noort V."/>
            <person name="Hofte M."/>
            <person name="Lavigne R."/>
            <person name="De Mot R."/>
        </authorList>
    </citation>
    <scope>NUCLEOTIDE SEQUENCE</scope>
    <source>
        <strain evidence="3">SWRI145</strain>
    </source>
</reference>
<evidence type="ECO:0000313" key="4">
    <source>
        <dbReference type="Proteomes" id="UP000615613"/>
    </source>
</evidence>
<reference evidence="2" key="1">
    <citation type="journal article" date="2020" name="Microorganisms">
        <title>Reliable Identification of Environmental Pseudomonas Isolates Using the rpoD Gene.</title>
        <authorList>
            <consortium name="The Broad Institute Genome Sequencing Platform"/>
            <person name="Girard L."/>
            <person name="Lood C."/>
            <person name="Rokni-Zadeh H."/>
            <person name="van Noort V."/>
            <person name="Lavigne R."/>
            <person name="De Mot R."/>
        </authorList>
    </citation>
    <scope>NUCLEOTIDE SEQUENCE [LARGE SCALE GENOMIC DNA]</scope>
    <source>
        <strain evidence="2">SWRI145</strain>
    </source>
</reference>